<evidence type="ECO:0000313" key="3">
    <source>
        <dbReference type="Proteomes" id="UP001054821"/>
    </source>
</evidence>
<keyword evidence="3" id="KW-1185">Reference proteome</keyword>
<feature type="transmembrane region" description="Helical" evidence="1">
    <location>
        <begin position="61"/>
        <end position="88"/>
    </location>
</feature>
<comment type="caution">
    <text evidence="2">The sequence shown here is derived from an EMBL/GenBank/DDBJ whole genome shotgun (WGS) entry which is preliminary data.</text>
</comment>
<keyword evidence="1" id="KW-1133">Transmembrane helix</keyword>
<evidence type="ECO:0000256" key="1">
    <source>
        <dbReference type="SAM" id="Phobius"/>
    </source>
</evidence>
<dbReference type="AlphaFoldDB" id="A0AAD4ZCS0"/>
<feature type="transmembrane region" description="Helical" evidence="1">
    <location>
        <begin position="20"/>
        <end position="41"/>
    </location>
</feature>
<evidence type="ECO:0000313" key="2">
    <source>
        <dbReference type="EMBL" id="KAI5340881.1"/>
    </source>
</evidence>
<sequence length="140" mass="15573">MLGALLQLKHAAANIASPFVTNYVTLLIFIVDLFVYVASLMTVEMLENNPDLAGFMNNVSLLSGVLASALLLLILIPALGWLTLLLWITYFVKDVVTVGSYTSVALHVFDRVEELMNIQEQNNGDQQEIRMEERQNGPPH</sequence>
<dbReference type="InterPro" id="IPR053258">
    <property type="entry name" value="Ca-permeable_cation_channel"/>
</dbReference>
<name>A0AAD4ZCS0_PRUDU</name>
<proteinExistence type="predicted"/>
<organism evidence="2 3">
    <name type="scientific">Prunus dulcis</name>
    <name type="common">Almond</name>
    <name type="synonym">Amygdalus dulcis</name>
    <dbReference type="NCBI Taxonomy" id="3755"/>
    <lineage>
        <taxon>Eukaryota</taxon>
        <taxon>Viridiplantae</taxon>
        <taxon>Streptophyta</taxon>
        <taxon>Embryophyta</taxon>
        <taxon>Tracheophyta</taxon>
        <taxon>Spermatophyta</taxon>
        <taxon>Magnoliopsida</taxon>
        <taxon>eudicotyledons</taxon>
        <taxon>Gunneridae</taxon>
        <taxon>Pentapetalae</taxon>
        <taxon>rosids</taxon>
        <taxon>fabids</taxon>
        <taxon>Rosales</taxon>
        <taxon>Rosaceae</taxon>
        <taxon>Amygdaloideae</taxon>
        <taxon>Amygdaleae</taxon>
        <taxon>Prunus</taxon>
    </lineage>
</organism>
<reference evidence="2 3" key="1">
    <citation type="journal article" date="2022" name="G3 (Bethesda)">
        <title>Whole-genome sequence and methylome profiling of the almond [Prunus dulcis (Mill.) D.A. Webb] cultivar 'Nonpareil'.</title>
        <authorList>
            <person name="D'Amico-Willman K.M."/>
            <person name="Ouma W.Z."/>
            <person name="Meulia T."/>
            <person name="Sideli G.M."/>
            <person name="Gradziel T.M."/>
            <person name="Fresnedo-Ramirez J."/>
        </authorList>
    </citation>
    <scope>NUCLEOTIDE SEQUENCE [LARGE SCALE GENOMIC DNA]</scope>
    <source>
        <strain evidence="2">Clone GOH B32 T37-40</strain>
    </source>
</reference>
<gene>
    <name evidence="2" type="ORF">L3X38_020155</name>
</gene>
<keyword evidence="1" id="KW-0812">Transmembrane</keyword>
<protein>
    <recommendedName>
        <fullName evidence="4">Transmembrane protein</fullName>
    </recommendedName>
</protein>
<evidence type="ECO:0008006" key="4">
    <source>
        <dbReference type="Google" id="ProtNLM"/>
    </source>
</evidence>
<keyword evidence="1" id="KW-0472">Membrane</keyword>
<dbReference type="PANTHER" id="PTHR34115:SF13">
    <property type="entry name" value="RPB1A"/>
    <property type="match status" value="1"/>
</dbReference>
<dbReference type="EMBL" id="JAJFAZ020000003">
    <property type="protein sequence ID" value="KAI5340881.1"/>
    <property type="molecule type" value="Genomic_DNA"/>
</dbReference>
<accession>A0AAD4ZCS0</accession>
<dbReference type="Proteomes" id="UP001054821">
    <property type="component" value="Chromosome 3"/>
</dbReference>
<dbReference type="PANTHER" id="PTHR34115">
    <property type="entry name" value="PROTEIN, PUTATIVE-RELATED"/>
    <property type="match status" value="1"/>
</dbReference>